<dbReference type="SMART" id="SM00860">
    <property type="entry name" value="SMI1_KNR4"/>
    <property type="match status" value="1"/>
</dbReference>
<keyword evidence="3" id="KW-1185">Reference proteome</keyword>
<protein>
    <submittedName>
        <fullName evidence="2">SMI1 / KNR4 family (SUKH-1)</fullName>
    </submittedName>
</protein>
<dbReference type="EMBL" id="JAMTCO010000021">
    <property type="protein sequence ID" value="MCP2274153.1"/>
    <property type="molecule type" value="Genomic_DNA"/>
</dbReference>
<reference evidence="2 3" key="1">
    <citation type="submission" date="2022-06" db="EMBL/GenBank/DDBJ databases">
        <title>Genomic Encyclopedia of Archaeal and Bacterial Type Strains, Phase II (KMG-II): from individual species to whole genera.</title>
        <authorList>
            <person name="Goeker M."/>
        </authorList>
    </citation>
    <scope>NUCLEOTIDE SEQUENCE [LARGE SCALE GENOMIC DNA]</scope>
    <source>
        <strain evidence="2 3">DSM 44255</strain>
    </source>
</reference>
<accession>A0ABT1INA2</accession>
<dbReference type="Pfam" id="PF09346">
    <property type="entry name" value="SMI1_KNR4"/>
    <property type="match status" value="1"/>
</dbReference>
<dbReference type="Proteomes" id="UP001205185">
    <property type="component" value="Unassembled WGS sequence"/>
</dbReference>
<sequence>MIRPTAAGQPVCVHSGLEYSGEICPRGHYGGGENLMGGEIVYWTVRRRLSDFATRLSVLRDLDRPQPGKSHYRDSDGKHMDGYVTFGAERHQFECQPLQHEQVIALEQAMGVRLPEQFREFLSSIGTGAGPYYGIEPYETLLECARPACARPFPWAEDDTFWLDEFSESDPDGCLPIVSYGCGTIVALITAGAHRGRVVYLGLDFACVPGPDFLTFYDKWLNESLAELESGERS</sequence>
<evidence type="ECO:0000313" key="3">
    <source>
        <dbReference type="Proteomes" id="UP001205185"/>
    </source>
</evidence>
<proteinExistence type="predicted"/>
<evidence type="ECO:0000259" key="1">
    <source>
        <dbReference type="SMART" id="SM00860"/>
    </source>
</evidence>
<feature type="domain" description="Knr4/Smi1-like" evidence="1">
    <location>
        <begin position="97"/>
        <end position="223"/>
    </location>
</feature>
<comment type="caution">
    <text evidence="2">The sequence shown here is derived from an EMBL/GenBank/DDBJ whole genome shotgun (WGS) entry which is preliminary data.</text>
</comment>
<gene>
    <name evidence="2" type="ORF">LV75_006687</name>
</gene>
<dbReference type="InterPro" id="IPR018958">
    <property type="entry name" value="Knr4/Smi1-like_dom"/>
</dbReference>
<organism evidence="2 3">
    <name type="scientific">Actinokineospora diospyrosa</name>
    <dbReference type="NCBI Taxonomy" id="103728"/>
    <lineage>
        <taxon>Bacteria</taxon>
        <taxon>Bacillati</taxon>
        <taxon>Actinomycetota</taxon>
        <taxon>Actinomycetes</taxon>
        <taxon>Pseudonocardiales</taxon>
        <taxon>Pseudonocardiaceae</taxon>
        <taxon>Actinokineospora</taxon>
    </lineage>
</organism>
<name>A0ABT1INA2_9PSEU</name>
<evidence type="ECO:0000313" key="2">
    <source>
        <dbReference type="EMBL" id="MCP2274153.1"/>
    </source>
</evidence>
<dbReference type="Gene3D" id="3.40.1580.10">
    <property type="entry name" value="SMI1/KNR4-like"/>
    <property type="match status" value="1"/>
</dbReference>
<dbReference type="SUPFAM" id="SSF160631">
    <property type="entry name" value="SMI1/KNR4-like"/>
    <property type="match status" value="1"/>
</dbReference>
<dbReference type="InterPro" id="IPR037883">
    <property type="entry name" value="Knr4/Smi1-like_sf"/>
</dbReference>